<dbReference type="OrthoDB" id="8452484at2"/>
<dbReference type="Pfam" id="PF00378">
    <property type="entry name" value="ECH_1"/>
    <property type="match status" value="1"/>
</dbReference>
<organism evidence="1 2">
    <name type="scientific">Pseudonocardia endophytica</name>
    <dbReference type="NCBI Taxonomy" id="401976"/>
    <lineage>
        <taxon>Bacteria</taxon>
        <taxon>Bacillati</taxon>
        <taxon>Actinomycetota</taxon>
        <taxon>Actinomycetes</taxon>
        <taxon>Pseudonocardiales</taxon>
        <taxon>Pseudonocardiaceae</taxon>
        <taxon>Pseudonocardia</taxon>
    </lineage>
</organism>
<dbReference type="GO" id="GO:0006635">
    <property type="term" value="P:fatty acid beta-oxidation"/>
    <property type="evidence" value="ECO:0007669"/>
    <property type="project" value="TreeGrafter"/>
</dbReference>
<dbReference type="InterPro" id="IPR001753">
    <property type="entry name" value="Enoyl-CoA_hydra/iso"/>
</dbReference>
<dbReference type="Gene3D" id="3.90.226.10">
    <property type="entry name" value="2-enoyl-CoA Hydratase, Chain A, domain 1"/>
    <property type="match status" value="1"/>
</dbReference>
<gene>
    <name evidence="1" type="ORF">EV378_5259</name>
</gene>
<dbReference type="CDD" id="cd06558">
    <property type="entry name" value="crotonase-like"/>
    <property type="match status" value="1"/>
</dbReference>
<evidence type="ECO:0000313" key="2">
    <source>
        <dbReference type="Proteomes" id="UP000295560"/>
    </source>
</evidence>
<accession>A0A4R1HHP6</accession>
<comment type="caution">
    <text evidence="1">The sequence shown here is derived from an EMBL/GenBank/DDBJ whole genome shotgun (WGS) entry which is preliminary data.</text>
</comment>
<dbReference type="GO" id="GO:0003824">
    <property type="term" value="F:catalytic activity"/>
    <property type="evidence" value="ECO:0007669"/>
    <property type="project" value="UniProtKB-ARBA"/>
</dbReference>
<dbReference type="SUPFAM" id="SSF52096">
    <property type="entry name" value="ClpP/crotonase"/>
    <property type="match status" value="1"/>
</dbReference>
<dbReference type="EMBL" id="SMFZ01000002">
    <property type="protein sequence ID" value="TCK21278.1"/>
    <property type="molecule type" value="Genomic_DNA"/>
</dbReference>
<sequence>MEQTPVRIDEQDGLAVVTVDAPPLNLFDDAMHLALLGALDELESSRPRAVLFRFEGRIVTGGVDIAMFERLDRETAAEVFASLISITRRTAALPAPTVFAAHERCLTWGVELALACDLIVAADAARFGLIEATVGLTPAMGGTQRLAERAGIGRATEFVLTGDLYDAATLHSWGVVNQVLPVEGFDDATRALSRRLASGPTVAHAATKAVLASYRDGGVEGADADVPAIAGALFDTEDLPAALRTFRESGPGRTEFRGR</sequence>
<dbReference type="PANTHER" id="PTHR11941">
    <property type="entry name" value="ENOYL-COA HYDRATASE-RELATED"/>
    <property type="match status" value="1"/>
</dbReference>
<dbReference type="InterPro" id="IPR029045">
    <property type="entry name" value="ClpP/crotonase-like_dom_sf"/>
</dbReference>
<dbReference type="Proteomes" id="UP000295560">
    <property type="component" value="Unassembled WGS sequence"/>
</dbReference>
<dbReference type="AlphaFoldDB" id="A0A4R1HHP6"/>
<dbReference type="PANTHER" id="PTHR11941:SF54">
    <property type="entry name" value="ENOYL-COA HYDRATASE, MITOCHONDRIAL"/>
    <property type="match status" value="1"/>
</dbReference>
<proteinExistence type="predicted"/>
<protein>
    <submittedName>
        <fullName evidence="1">Enoyl-CoA hydratase/carnithine racemase</fullName>
    </submittedName>
</protein>
<keyword evidence="2" id="KW-1185">Reference proteome</keyword>
<dbReference type="RefSeq" id="WP_132432770.1">
    <property type="nucleotide sequence ID" value="NZ_SMFZ01000002.1"/>
</dbReference>
<name>A0A4R1HHP6_PSEEN</name>
<reference evidence="1 2" key="1">
    <citation type="submission" date="2019-03" db="EMBL/GenBank/DDBJ databases">
        <title>Sequencing the genomes of 1000 actinobacteria strains.</title>
        <authorList>
            <person name="Klenk H.-P."/>
        </authorList>
    </citation>
    <scope>NUCLEOTIDE SEQUENCE [LARGE SCALE GENOMIC DNA]</scope>
    <source>
        <strain evidence="1 2">DSM 44969</strain>
    </source>
</reference>
<evidence type="ECO:0000313" key="1">
    <source>
        <dbReference type="EMBL" id="TCK21278.1"/>
    </source>
</evidence>